<accession>A0ABV5KPU4</accession>
<dbReference type="EMBL" id="JBHMDO010000017">
    <property type="protein sequence ID" value="MFB9326398.1"/>
    <property type="molecule type" value="Genomic_DNA"/>
</dbReference>
<keyword evidence="2" id="KW-1185">Reference proteome</keyword>
<dbReference type="RefSeq" id="WP_377493622.1">
    <property type="nucleotide sequence ID" value="NZ_JBHMDO010000017.1"/>
</dbReference>
<reference evidence="1 2" key="1">
    <citation type="submission" date="2024-09" db="EMBL/GenBank/DDBJ databases">
        <authorList>
            <person name="Sun Q."/>
            <person name="Mori K."/>
        </authorList>
    </citation>
    <scope>NUCLEOTIDE SEQUENCE [LARGE SCALE GENOMIC DNA]</scope>
    <source>
        <strain evidence="1 2">TISTR 2452</strain>
    </source>
</reference>
<name>A0ABV5KPU4_9BACL</name>
<protein>
    <submittedName>
        <fullName evidence="1">Uncharacterized protein</fullName>
    </submittedName>
</protein>
<evidence type="ECO:0000313" key="2">
    <source>
        <dbReference type="Proteomes" id="UP001589747"/>
    </source>
</evidence>
<gene>
    <name evidence="1" type="ORF">ACFFSY_10775</name>
</gene>
<evidence type="ECO:0000313" key="1">
    <source>
        <dbReference type="EMBL" id="MFB9326398.1"/>
    </source>
</evidence>
<proteinExistence type="predicted"/>
<organism evidence="1 2">
    <name type="scientific">Paenibacillus aurantiacus</name>
    <dbReference type="NCBI Taxonomy" id="1936118"/>
    <lineage>
        <taxon>Bacteria</taxon>
        <taxon>Bacillati</taxon>
        <taxon>Bacillota</taxon>
        <taxon>Bacilli</taxon>
        <taxon>Bacillales</taxon>
        <taxon>Paenibacillaceae</taxon>
        <taxon>Paenibacillus</taxon>
    </lineage>
</organism>
<dbReference type="Proteomes" id="UP001589747">
    <property type="component" value="Unassembled WGS sequence"/>
</dbReference>
<sequence>METVEDSFLQHLLARTLHKKTQAAFLAIILEELYYRDMTPMHSTGLE</sequence>
<comment type="caution">
    <text evidence="1">The sequence shown here is derived from an EMBL/GenBank/DDBJ whole genome shotgun (WGS) entry which is preliminary data.</text>
</comment>